<dbReference type="InterPro" id="IPR016162">
    <property type="entry name" value="Ald_DH_N"/>
</dbReference>
<dbReference type="InterPro" id="IPR016163">
    <property type="entry name" value="Ald_DH_C"/>
</dbReference>
<evidence type="ECO:0000256" key="2">
    <source>
        <dbReference type="ARBA" id="ARBA00023002"/>
    </source>
</evidence>
<accession>A0A4Y9XL77</accession>
<protein>
    <recommendedName>
        <fullName evidence="6">Aldehyde dehydrogenase domain-containing protein</fullName>
    </recommendedName>
</protein>
<dbReference type="PANTHER" id="PTHR42986">
    <property type="entry name" value="BENZALDEHYDE DEHYDROGENASE YFMT"/>
    <property type="match status" value="1"/>
</dbReference>
<evidence type="ECO:0000256" key="3">
    <source>
        <dbReference type="ARBA" id="ARBA00023027"/>
    </source>
</evidence>
<dbReference type="Gene3D" id="3.40.309.10">
    <property type="entry name" value="Aldehyde Dehydrogenase, Chain A, domain 2"/>
    <property type="match status" value="1"/>
</dbReference>
<evidence type="ECO:0000313" key="8">
    <source>
        <dbReference type="Proteomes" id="UP000298390"/>
    </source>
</evidence>
<dbReference type="InterPro" id="IPR029510">
    <property type="entry name" value="Ald_DH_CS_GLU"/>
</dbReference>
<dbReference type="PROSITE" id="PS00687">
    <property type="entry name" value="ALDEHYDE_DEHYDR_GLU"/>
    <property type="match status" value="1"/>
</dbReference>
<proteinExistence type="inferred from homology"/>
<dbReference type="InterPro" id="IPR016161">
    <property type="entry name" value="Ald_DH/histidinol_DH"/>
</dbReference>
<dbReference type="STRING" id="34475.A0A4Y9XL77"/>
<dbReference type="Gene3D" id="3.40.605.10">
    <property type="entry name" value="Aldehyde Dehydrogenase, Chain A, domain 1"/>
    <property type="match status" value="1"/>
</dbReference>
<comment type="similarity">
    <text evidence="1 5">Belongs to the aldehyde dehydrogenase family.</text>
</comment>
<dbReference type="AlphaFoldDB" id="A0A4Y9XL77"/>
<feature type="active site" evidence="4">
    <location>
        <position position="260"/>
    </location>
</feature>
<keyword evidence="2 5" id="KW-0560">Oxidoreductase</keyword>
<dbReference type="SUPFAM" id="SSF53720">
    <property type="entry name" value="ALDH-like"/>
    <property type="match status" value="1"/>
</dbReference>
<feature type="domain" description="Aldehyde dehydrogenase" evidence="6">
    <location>
        <begin position="26"/>
        <end position="469"/>
    </location>
</feature>
<reference evidence="7 8" key="1">
    <citation type="submission" date="2019-01" db="EMBL/GenBank/DDBJ databases">
        <title>Genome sequencing of the rare red list fungi Fomitopsis rosea.</title>
        <authorList>
            <person name="Buettner E."/>
            <person name="Kellner H."/>
        </authorList>
    </citation>
    <scope>NUCLEOTIDE SEQUENCE [LARGE SCALE GENOMIC DNA]</scope>
    <source>
        <strain evidence="7 8">DSM 105464</strain>
    </source>
</reference>
<sequence length="492" mass="53100">MSASPETIPFAPLFIDGQARPASGDVKYEVHNPYSGDLVSYAASASSQDCKDAVNAAVRAFPTWEKSTLSQRRDFFMRAAVLLETEKYRAKVEEAIKAEIAATDFIVDLNMKMSAEMLRTIATLVVELKGETFASHIPGGQVLVQRRAQGVVFSIAPWNSPLILTIRAAGYPIVCGNTVVLKTSEVSPRIQFVIAELFHEAGLPNGVLNFIHTSRESAPARTAEIIAHPAVRKINFTGSDRVGKIIGSEAGKYLKPCVLELGGKAPAVVLNDADVPRAARAITSSALVHSGQICMSTERVIVQRGVADVLKAALVTEFSRFKSGGPGERLSAQFRDDSAENIQSMMREAREDGAEFLFGDGRREGTVVQPHIVTGVKPGMRLWERESFGPLTVVVEVNTVDEAVELANATQYSLVGSVWTRDLNLALDVSGRIRAGCVNVNGPTIHVEDTREHGGLSGASGYGKFTVDAFTDSRLVVIHPANPPPYPLVDFN</sequence>
<comment type="caution">
    <text evidence="7">The sequence shown here is derived from an EMBL/GenBank/DDBJ whole genome shotgun (WGS) entry which is preliminary data.</text>
</comment>
<organism evidence="7 8">
    <name type="scientific">Rhodofomes roseus</name>
    <dbReference type="NCBI Taxonomy" id="34475"/>
    <lineage>
        <taxon>Eukaryota</taxon>
        <taxon>Fungi</taxon>
        <taxon>Dikarya</taxon>
        <taxon>Basidiomycota</taxon>
        <taxon>Agaricomycotina</taxon>
        <taxon>Agaricomycetes</taxon>
        <taxon>Polyporales</taxon>
        <taxon>Rhodofomes</taxon>
    </lineage>
</organism>
<dbReference type="PANTHER" id="PTHR42986:SF1">
    <property type="entry name" value="BENZALDEHYDE DEHYDROGENASE YFMT"/>
    <property type="match status" value="1"/>
</dbReference>
<keyword evidence="3" id="KW-0520">NAD</keyword>
<name>A0A4Y9XL77_9APHY</name>
<dbReference type="Pfam" id="PF00171">
    <property type="entry name" value="Aldedh"/>
    <property type="match status" value="1"/>
</dbReference>
<dbReference type="GO" id="GO:0016620">
    <property type="term" value="F:oxidoreductase activity, acting on the aldehyde or oxo group of donors, NAD or NADP as acceptor"/>
    <property type="evidence" value="ECO:0007669"/>
    <property type="project" value="InterPro"/>
</dbReference>
<dbReference type="Proteomes" id="UP000298390">
    <property type="component" value="Unassembled WGS sequence"/>
</dbReference>
<dbReference type="InterPro" id="IPR015590">
    <property type="entry name" value="Aldehyde_DH_dom"/>
</dbReference>
<evidence type="ECO:0000256" key="5">
    <source>
        <dbReference type="RuleBase" id="RU003345"/>
    </source>
</evidence>
<evidence type="ECO:0000256" key="4">
    <source>
        <dbReference type="PROSITE-ProRule" id="PRU10007"/>
    </source>
</evidence>
<dbReference type="EMBL" id="SEKV01001367">
    <property type="protein sequence ID" value="TFY50805.1"/>
    <property type="molecule type" value="Genomic_DNA"/>
</dbReference>
<evidence type="ECO:0000313" key="7">
    <source>
        <dbReference type="EMBL" id="TFY50805.1"/>
    </source>
</evidence>
<evidence type="ECO:0000259" key="6">
    <source>
        <dbReference type="Pfam" id="PF00171"/>
    </source>
</evidence>
<gene>
    <name evidence="7" type="ORF">EVJ58_g10882</name>
</gene>
<evidence type="ECO:0000256" key="1">
    <source>
        <dbReference type="ARBA" id="ARBA00009986"/>
    </source>
</evidence>